<keyword evidence="7" id="KW-0067">ATP-binding</keyword>
<dbReference type="GO" id="GO:0005743">
    <property type="term" value="C:mitochondrial inner membrane"/>
    <property type="evidence" value="ECO:0007669"/>
    <property type="project" value="TreeGrafter"/>
</dbReference>
<dbReference type="OrthoDB" id="6500128at2759"/>
<reference evidence="14" key="3">
    <citation type="submission" date="2015-06" db="UniProtKB">
        <authorList>
            <consortium name="EnsemblMetazoa"/>
        </authorList>
    </citation>
    <scope>IDENTIFICATION</scope>
</reference>
<dbReference type="GO" id="GO:0015421">
    <property type="term" value="F:ABC-type oligopeptide transporter activity"/>
    <property type="evidence" value="ECO:0007669"/>
    <property type="project" value="TreeGrafter"/>
</dbReference>
<keyword evidence="8" id="KW-1278">Translocase</keyword>
<dbReference type="SUPFAM" id="SSF52540">
    <property type="entry name" value="P-loop containing nucleoside triphosphate hydrolases"/>
    <property type="match status" value="1"/>
</dbReference>
<evidence type="ECO:0000259" key="12">
    <source>
        <dbReference type="PROSITE" id="PS50893"/>
    </source>
</evidence>
<dbReference type="GO" id="GO:0005524">
    <property type="term" value="F:ATP binding"/>
    <property type="evidence" value="ECO:0007669"/>
    <property type="project" value="UniProtKB-KW"/>
</dbReference>
<keyword evidence="4" id="KW-0812">Transmembrane</keyword>
<dbReference type="InterPro" id="IPR017871">
    <property type="entry name" value="ABC_transporter-like_CS"/>
</dbReference>
<evidence type="ECO:0000256" key="4">
    <source>
        <dbReference type="ARBA" id="ARBA00022692"/>
    </source>
</evidence>
<comment type="similarity">
    <text evidence="2">Belongs to the ABC transporter superfamily. ABCB family. Multidrug resistance exporter (TC 3.A.1.201) subfamily.</text>
</comment>
<evidence type="ECO:0000256" key="1">
    <source>
        <dbReference type="ARBA" id="ARBA00004141"/>
    </source>
</evidence>
<evidence type="ECO:0000256" key="8">
    <source>
        <dbReference type="ARBA" id="ARBA00022967"/>
    </source>
</evidence>
<evidence type="ECO:0000256" key="2">
    <source>
        <dbReference type="ARBA" id="ARBA00007577"/>
    </source>
</evidence>
<dbReference type="AlphaFoldDB" id="R7V8V0"/>
<dbReference type="Proteomes" id="UP000014760">
    <property type="component" value="Unassembled WGS sequence"/>
</dbReference>
<accession>R7V8V0</accession>
<keyword evidence="10" id="KW-0472">Membrane</keyword>
<evidence type="ECO:0000256" key="5">
    <source>
        <dbReference type="ARBA" id="ARBA00022737"/>
    </source>
</evidence>
<evidence type="ECO:0000256" key="10">
    <source>
        <dbReference type="ARBA" id="ARBA00023136"/>
    </source>
</evidence>
<evidence type="ECO:0000256" key="7">
    <source>
        <dbReference type="ARBA" id="ARBA00022840"/>
    </source>
</evidence>
<evidence type="ECO:0000256" key="3">
    <source>
        <dbReference type="ARBA" id="ARBA00022448"/>
    </source>
</evidence>
<dbReference type="InterPro" id="IPR039421">
    <property type="entry name" value="Type_1_exporter"/>
</dbReference>
<evidence type="ECO:0000256" key="6">
    <source>
        <dbReference type="ARBA" id="ARBA00022741"/>
    </source>
</evidence>
<dbReference type="SMART" id="SM00382">
    <property type="entry name" value="AAA"/>
    <property type="match status" value="1"/>
</dbReference>
<keyword evidence="3" id="KW-0813">Transport</keyword>
<sequence length="241" mass="26418">MKASVGQTVALVGSSGCGKSTTVQMIQRFYDPEEGGVLIDGIDVRKLNIGWLRSNMGVVSQEPVLFGTTIKENIRYGREGVTDDEIINATKHANAYDFIMKLPKQLETLVGERGAQLSGGQKQRIAIARALVRDPKILLLDEATSALDTESESTVQSALDKARMGRTTIVVAHRLSTIRNADLIYGVKDGVVQESGSHDELMEKQGIYYQLVTNQASILFAMYFGVSIEIPISQRALTWLL</sequence>
<reference evidence="15" key="1">
    <citation type="submission" date="2012-12" db="EMBL/GenBank/DDBJ databases">
        <authorList>
            <person name="Hellsten U."/>
            <person name="Grimwood J."/>
            <person name="Chapman J.A."/>
            <person name="Shapiro H."/>
            <person name="Aerts A."/>
            <person name="Otillar R.P."/>
            <person name="Terry A.Y."/>
            <person name="Boore J.L."/>
            <person name="Simakov O."/>
            <person name="Marletaz F."/>
            <person name="Cho S.-J."/>
            <person name="Edsinger-Gonzales E."/>
            <person name="Havlak P."/>
            <person name="Kuo D.-H."/>
            <person name="Larsson T."/>
            <person name="Lv J."/>
            <person name="Arendt D."/>
            <person name="Savage R."/>
            <person name="Osoegawa K."/>
            <person name="de Jong P."/>
            <person name="Lindberg D.R."/>
            <person name="Seaver E.C."/>
            <person name="Weisblat D.A."/>
            <person name="Putnam N.H."/>
            <person name="Grigoriev I.V."/>
            <person name="Rokhsar D.S."/>
        </authorList>
    </citation>
    <scope>NUCLEOTIDE SEQUENCE</scope>
    <source>
        <strain evidence="15">I ESC-2004</strain>
    </source>
</reference>
<comment type="subcellular location">
    <subcellularLocation>
        <location evidence="1">Membrane</location>
        <topology evidence="1">Multi-pass membrane protein</topology>
    </subcellularLocation>
</comment>
<evidence type="ECO:0000313" key="13">
    <source>
        <dbReference type="EMBL" id="ELU15263.1"/>
    </source>
</evidence>
<keyword evidence="15" id="KW-1185">Reference proteome</keyword>
<keyword evidence="6" id="KW-0547">Nucleotide-binding</keyword>
<dbReference type="FunFam" id="3.40.50.300:FF:000479">
    <property type="entry name" value="Multidrug resistance protein 1A"/>
    <property type="match status" value="1"/>
</dbReference>
<protein>
    <recommendedName>
        <fullName evidence="12">ABC transporter domain-containing protein</fullName>
    </recommendedName>
</protein>
<evidence type="ECO:0000313" key="15">
    <source>
        <dbReference type="Proteomes" id="UP000014760"/>
    </source>
</evidence>
<dbReference type="EnsemblMetazoa" id="CapteT186799">
    <property type="protein sequence ID" value="CapteP186799"/>
    <property type="gene ID" value="CapteG186799"/>
</dbReference>
<dbReference type="OMA" id="APIWVRR"/>
<dbReference type="PANTHER" id="PTHR43394">
    <property type="entry name" value="ATP-DEPENDENT PERMEASE MDL1, MITOCHONDRIAL"/>
    <property type="match status" value="1"/>
</dbReference>
<organism evidence="13">
    <name type="scientific">Capitella teleta</name>
    <name type="common">Polychaete worm</name>
    <dbReference type="NCBI Taxonomy" id="283909"/>
    <lineage>
        <taxon>Eukaryota</taxon>
        <taxon>Metazoa</taxon>
        <taxon>Spiralia</taxon>
        <taxon>Lophotrochozoa</taxon>
        <taxon>Annelida</taxon>
        <taxon>Polychaeta</taxon>
        <taxon>Sedentaria</taxon>
        <taxon>Scolecida</taxon>
        <taxon>Capitellidae</taxon>
        <taxon>Capitella</taxon>
    </lineage>
</organism>
<dbReference type="PROSITE" id="PS50893">
    <property type="entry name" value="ABC_TRANSPORTER_2"/>
    <property type="match status" value="1"/>
</dbReference>
<keyword evidence="9" id="KW-1133">Transmembrane helix</keyword>
<dbReference type="CDD" id="cd03249">
    <property type="entry name" value="ABC_MTABC3_MDL1_MDL2"/>
    <property type="match status" value="1"/>
</dbReference>
<dbReference type="PROSITE" id="PS51257">
    <property type="entry name" value="PROKAR_LIPOPROTEIN"/>
    <property type="match status" value="1"/>
</dbReference>
<dbReference type="InterPro" id="IPR027417">
    <property type="entry name" value="P-loop_NTPase"/>
</dbReference>
<proteinExistence type="inferred from homology"/>
<dbReference type="HOGENOM" id="CLU_000604_1_9_1"/>
<dbReference type="GO" id="GO:0090374">
    <property type="term" value="P:oligopeptide export from mitochondrion"/>
    <property type="evidence" value="ECO:0007669"/>
    <property type="project" value="TreeGrafter"/>
</dbReference>
<dbReference type="EMBL" id="AMQN01018088">
    <property type="status" value="NOT_ANNOTATED_CDS"/>
    <property type="molecule type" value="Genomic_DNA"/>
</dbReference>
<evidence type="ECO:0000313" key="14">
    <source>
        <dbReference type="EnsemblMetazoa" id="CapteP186799"/>
    </source>
</evidence>
<dbReference type="Pfam" id="PF00005">
    <property type="entry name" value="ABC_tran"/>
    <property type="match status" value="1"/>
</dbReference>
<name>R7V8V0_CAPTE</name>
<keyword evidence="11" id="KW-0325">Glycoprotein</keyword>
<dbReference type="EMBL" id="KB293880">
    <property type="protein sequence ID" value="ELU15263.1"/>
    <property type="molecule type" value="Genomic_DNA"/>
</dbReference>
<dbReference type="Gene3D" id="3.40.50.300">
    <property type="entry name" value="P-loop containing nucleotide triphosphate hydrolases"/>
    <property type="match status" value="1"/>
</dbReference>
<dbReference type="GO" id="GO:0016887">
    <property type="term" value="F:ATP hydrolysis activity"/>
    <property type="evidence" value="ECO:0007669"/>
    <property type="project" value="InterPro"/>
</dbReference>
<dbReference type="PROSITE" id="PS00211">
    <property type="entry name" value="ABC_TRANSPORTER_1"/>
    <property type="match status" value="1"/>
</dbReference>
<reference evidence="13 15" key="2">
    <citation type="journal article" date="2013" name="Nature">
        <title>Insights into bilaterian evolution from three spiralian genomes.</title>
        <authorList>
            <person name="Simakov O."/>
            <person name="Marletaz F."/>
            <person name="Cho S.J."/>
            <person name="Edsinger-Gonzales E."/>
            <person name="Havlak P."/>
            <person name="Hellsten U."/>
            <person name="Kuo D.H."/>
            <person name="Larsson T."/>
            <person name="Lv J."/>
            <person name="Arendt D."/>
            <person name="Savage R."/>
            <person name="Osoegawa K."/>
            <person name="de Jong P."/>
            <person name="Grimwood J."/>
            <person name="Chapman J.A."/>
            <person name="Shapiro H."/>
            <person name="Aerts A."/>
            <person name="Otillar R.P."/>
            <person name="Terry A.Y."/>
            <person name="Boore J.L."/>
            <person name="Grigoriev I.V."/>
            <person name="Lindberg D.R."/>
            <person name="Seaver E.C."/>
            <person name="Weisblat D.A."/>
            <person name="Putnam N.H."/>
            <person name="Rokhsar D.S."/>
        </authorList>
    </citation>
    <scope>NUCLEOTIDE SEQUENCE</scope>
    <source>
        <strain evidence="13 15">I ESC-2004</strain>
    </source>
</reference>
<keyword evidence="5" id="KW-0677">Repeat</keyword>
<dbReference type="PANTHER" id="PTHR43394:SF27">
    <property type="entry name" value="ATP-DEPENDENT TRANSLOCASE ABCB1-LIKE"/>
    <property type="match status" value="1"/>
</dbReference>
<dbReference type="STRING" id="283909.R7V8V0"/>
<dbReference type="InterPro" id="IPR003439">
    <property type="entry name" value="ABC_transporter-like_ATP-bd"/>
</dbReference>
<evidence type="ECO:0000256" key="9">
    <source>
        <dbReference type="ARBA" id="ARBA00022989"/>
    </source>
</evidence>
<feature type="domain" description="ABC transporter" evidence="12">
    <location>
        <begin position="1"/>
        <end position="214"/>
    </location>
</feature>
<evidence type="ECO:0000256" key="11">
    <source>
        <dbReference type="ARBA" id="ARBA00023180"/>
    </source>
</evidence>
<dbReference type="InterPro" id="IPR003593">
    <property type="entry name" value="AAA+_ATPase"/>
</dbReference>
<dbReference type="EMBL" id="AMQN01018087">
    <property type="status" value="NOT_ANNOTATED_CDS"/>
    <property type="molecule type" value="Genomic_DNA"/>
</dbReference>
<gene>
    <name evidence="13" type="ORF">CAPTEDRAFT_186799</name>
</gene>